<comment type="caution">
    <text evidence="2">The sequence shown here is derived from an EMBL/GenBank/DDBJ whole genome shotgun (WGS) entry which is preliminary data.</text>
</comment>
<sequence>MKAIVCTFIFSGLSFLSGAQRSADLSVELVYPSTDPATFTMNTPYNIILKVKNQGSEAINAGDSLLLYITQNADTLEFLPGGENHIVKTGIDIPVGDSAQISHFMVYGDGTENSMVEACFSVIPVNAADPVTDPEISDNRSCVWIEVVENTAGINQLQTELIAVSPNPAKNSVTLSVVPDGEVRLLSPDGKEVKSLVPLGQTLDLSAVRNGMYLLNFTKDAQFISIRLVVEN</sequence>
<organism evidence="2 3">
    <name type="scientific">Taishania pollutisoli</name>
    <dbReference type="NCBI Taxonomy" id="2766479"/>
    <lineage>
        <taxon>Bacteria</taxon>
        <taxon>Pseudomonadati</taxon>
        <taxon>Bacteroidota</taxon>
        <taxon>Flavobacteriia</taxon>
        <taxon>Flavobacteriales</taxon>
        <taxon>Crocinitomicaceae</taxon>
        <taxon>Taishania</taxon>
    </lineage>
</organism>
<dbReference type="EMBL" id="JACVEL010000006">
    <property type="protein sequence ID" value="MBC9812935.1"/>
    <property type="molecule type" value="Genomic_DNA"/>
</dbReference>
<protein>
    <submittedName>
        <fullName evidence="2">T9SS type A sorting domain-containing protein</fullName>
    </submittedName>
</protein>
<keyword evidence="1" id="KW-0732">Signal</keyword>
<dbReference type="RefSeq" id="WP_163492504.1">
    <property type="nucleotide sequence ID" value="NZ_JACVEL010000006.1"/>
</dbReference>
<dbReference type="InterPro" id="IPR026444">
    <property type="entry name" value="Secre_tail"/>
</dbReference>
<keyword evidence="3" id="KW-1185">Reference proteome</keyword>
<gene>
    <name evidence="2" type="ORF">H9Y05_10685</name>
</gene>
<dbReference type="Proteomes" id="UP000652681">
    <property type="component" value="Unassembled WGS sequence"/>
</dbReference>
<proteinExistence type="predicted"/>
<evidence type="ECO:0000256" key="1">
    <source>
        <dbReference type="ARBA" id="ARBA00022729"/>
    </source>
</evidence>
<accession>A0A8J6PEV5</accession>
<evidence type="ECO:0000313" key="2">
    <source>
        <dbReference type="EMBL" id="MBC9812935.1"/>
    </source>
</evidence>
<dbReference type="NCBIfam" id="TIGR04183">
    <property type="entry name" value="Por_Secre_tail"/>
    <property type="match status" value="1"/>
</dbReference>
<evidence type="ECO:0000313" key="3">
    <source>
        <dbReference type="Proteomes" id="UP000652681"/>
    </source>
</evidence>
<name>A0A8J6PEV5_9FLAO</name>
<dbReference type="AlphaFoldDB" id="A0A8J6PEV5"/>
<reference evidence="2" key="1">
    <citation type="submission" date="2020-09" db="EMBL/GenBank/DDBJ databases">
        <title>Taishania pollutisoli gen. nov., sp. nov., Isolated from Tetrabromobisphenol A-Contaminated Soil.</title>
        <authorList>
            <person name="Chen Q."/>
        </authorList>
    </citation>
    <scope>NUCLEOTIDE SEQUENCE</scope>
    <source>
        <strain evidence="2">CZZ-1</strain>
    </source>
</reference>